<dbReference type="InterPro" id="IPR052360">
    <property type="entry name" value="Transcr_Regulatory_Proteins"/>
</dbReference>
<evidence type="ECO:0000313" key="10">
    <source>
        <dbReference type="Proteomes" id="UP001251528"/>
    </source>
</evidence>
<dbReference type="InterPro" id="IPR036864">
    <property type="entry name" value="Zn2-C6_fun-type_DNA-bd_sf"/>
</dbReference>
<dbReference type="InterPro" id="IPR001138">
    <property type="entry name" value="Zn2Cys6_DnaBD"/>
</dbReference>
<reference evidence="9" key="1">
    <citation type="submission" date="2023-06" db="EMBL/GenBank/DDBJ databases">
        <title>Conoideocrella luteorostrata (Hypocreales: Clavicipitaceae), a potential biocontrol fungus for elongate hemlock scale in United States Christmas tree production areas.</title>
        <authorList>
            <person name="Barrett H."/>
            <person name="Lovett B."/>
            <person name="Macias A.M."/>
            <person name="Stajich J.E."/>
            <person name="Kasson M.T."/>
        </authorList>
    </citation>
    <scope>NUCLEOTIDE SEQUENCE</scope>
    <source>
        <strain evidence="9">ARSEF 14590</strain>
    </source>
</reference>
<organism evidence="9 10">
    <name type="scientific">Conoideocrella luteorostrata</name>
    <dbReference type="NCBI Taxonomy" id="1105319"/>
    <lineage>
        <taxon>Eukaryota</taxon>
        <taxon>Fungi</taxon>
        <taxon>Dikarya</taxon>
        <taxon>Ascomycota</taxon>
        <taxon>Pezizomycotina</taxon>
        <taxon>Sordariomycetes</taxon>
        <taxon>Hypocreomycetidae</taxon>
        <taxon>Hypocreales</taxon>
        <taxon>Clavicipitaceae</taxon>
        <taxon>Conoideocrella</taxon>
    </lineage>
</organism>
<dbReference type="Proteomes" id="UP001251528">
    <property type="component" value="Unassembled WGS sequence"/>
</dbReference>
<evidence type="ECO:0000256" key="2">
    <source>
        <dbReference type="ARBA" id="ARBA00022833"/>
    </source>
</evidence>
<evidence type="ECO:0000313" key="9">
    <source>
        <dbReference type="EMBL" id="KAK2609368.1"/>
    </source>
</evidence>
<dbReference type="PANTHER" id="PTHR36206">
    <property type="entry name" value="ASPERCRYPTIN BIOSYNTHESIS CLUSTER-SPECIFIC TRANSCRIPTION REGULATOR ATNN-RELATED"/>
    <property type="match status" value="1"/>
</dbReference>
<dbReference type="GO" id="GO:0003677">
    <property type="term" value="F:DNA binding"/>
    <property type="evidence" value="ECO:0007669"/>
    <property type="project" value="UniProtKB-KW"/>
</dbReference>
<keyword evidence="6" id="KW-0539">Nucleus</keyword>
<feature type="region of interest" description="Disordered" evidence="7">
    <location>
        <begin position="1"/>
        <end position="32"/>
    </location>
</feature>
<keyword evidence="5" id="KW-0804">Transcription</keyword>
<dbReference type="EMBL" id="JASWJB010000024">
    <property type="protein sequence ID" value="KAK2609368.1"/>
    <property type="molecule type" value="Genomic_DNA"/>
</dbReference>
<keyword evidence="10" id="KW-1185">Reference proteome</keyword>
<evidence type="ECO:0000259" key="8">
    <source>
        <dbReference type="Pfam" id="PF00172"/>
    </source>
</evidence>
<dbReference type="GO" id="GO:0000981">
    <property type="term" value="F:DNA-binding transcription factor activity, RNA polymerase II-specific"/>
    <property type="evidence" value="ECO:0007669"/>
    <property type="project" value="InterPro"/>
</dbReference>
<keyword evidence="3" id="KW-0805">Transcription regulation</keyword>
<dbReference type="AlphaFoldDB" id="A0AAJ0CWR8"/>
<dbReference type="GO" id="GO:0008270">
    <property type="term" value="F:zinc ion binding"/>
    <property type="evidence" value="ECO:0007669"/>
    <property type="project" value="InterPro"/>
</dbReference>
<dbReference type="InterPro" id="IPR021858">
    <property type="entry name" value="Fun_TF"/>
</dbReference>
<evidence type="ECO:0000256" key="1">
    <source>
        <dbReference type="ARBA" id="ARBA00022723"/>
    </source>
</evidence>
<proteinExistence type="predicted"/>
<feature type="domain" description="Zn(2)-C6 fungal-type" evidence="8">
    <location>
        <begin position="83"/>
        <end position="112"/>
    </location>
</feature>
<sequence length="601" mass="67981">MSVSSSSHTEFDSQDQESNPSPLTIRTVPASVPRHRKWAPKVRTGCTTCRCVEASLSINASKCQNWLKTIKACIPVSNFARSTRRVKCDEAKPQCTRCSSSGRPCNYPLRIKSSCSEQPLLFTQDVHIRPTSVSIQPIYAVSPAETNSTDEERRMFYFFRTEAASQLAGVFDQRFCTMELLQASKLHPAVWHACTALAAMYQRESLTHGSRKEGEAHQRHYVFALRQYDVALKNAVKMIAKSAHGASSTDQEILLTSCLLFTAICCLQGDLRAAMVHLRNGQKIFYQWRHANRTIQPTSQPPENGLISPPALMALMSRLCTQSIELRDSHWAEWELHSIGQAKVSQEPFRTPVDAYLELEPIFNEFIEARQKYRRLSAIHPRQPAHPLDLYRTHQAVLTAWQVKFSQLQSSRVFHDVDLEGMLVLEARYLAFDIELNKDPSSELHWDMFQSKFERIIAIAEQLCGLVRGSQMQTRPVRAFSFSSTAHEEVFRVARYCRHYETRHRALDLLASWSFKEGICDTNFARVLAECMAELEEAPGVANREQQSLAQCMCDGFFICADHRISQVTGELTGDGMAVMLFRTVGDVAQGSSGTITQVAW</sequence>
<gene>
    <name evidence="9" type="ORF">QQS21_002149</name>
</gene>
<dbReference type="Pfam" id="PF00172">
    <property type="entry name" value="Zn_clus"/>
    <property type="match status" value="1"/>
</dbReference>
<evidence type="ECO:0000256" key="3">
    <source>
        <dbReference type="ARBA" id="ARBA00023015"/>
    </source>
</evidence>
<protein>
    <recommendedName>
        <fullName evidence="8">Zn(2)-C6 fungal-type domain-containing protein</fullName>
    </recommendedName>
</protein>
<dbReference type="PANTHER" id="PTHR36206:SF4">
    <property type="entry name" value="HYPOTHETICAL CONSERVED PROTEIN (EUROFUNG)-RELATED"/>
    <property type="match status" value="1"/>
</dbReference>
<dbReference type="SUPFAM" id="SSF57701">
    <property type="entry name" value="Zn2/Cys6 DNA-binding domain"/>
    <property type="match status" value="1"/>
</dbReference>
<evidence type="ECO:0000256" key="6">
    <source>
        <dbReference type="ARBA" id="ARBA00023242"/>
    </source>
</evidence>
<dbReference type="Pfam" id="PF11951">
    <property type="entry name" value="Fungal_trans_2"/>
    <property type="match status" value="1"/>
</dbReference>
<comment type="caution">
    <text evidence="9">The sequence shown here is derived from an EMBL/GenBank/DDBJ whole genome shotgun (WGS) entry which is preliminary data.</text>
</comment>
<accession>A0AAJ0CWR8</accession>
<name>A0AAJ0CWR8_9HYPO</name>
<keyword evidence="2" id="KW-0862">Zinc</keyword>
<keyword evidence="4" id="KW-0238">DNA-binding</keyword>
<evidence type="ECO:0000256" key="7">
    <source>
        <dbReference type="SAM" id="MobiDB-lite"/>
    </source>
</evidence>
<evidence type="ECO:0000256" key="5">
    <source>
        <dbReference type="ARBA" id="ARBA00023163"/>
    </source>
</evidence>
<dbReference type="CDD" id="cd00067">
    <property type="entry name" value="GAL4"/>
    <property type="match status" value="1"/>
</dbReference>
<keyword evidence="1" id="KW-0479">Metal-binding</keyword>
<dbReference type="Gene3D" id="4.10.240.10">
    <property type="entry name" value="Zn(2)-C6 fungal-type DNA-binding domain"/>
    <property type="match status" value="1"/>
</dbReference>
<evidence type="ECO:0000256" key="4">
    <source>
        <dbReference type="ARBA" id="ARBA00023125"/>
    </source>
</evidence>